<dbReference type="RefSeq" id="WP_379578233.1">
    <property type="nucleotide sequence ID" value="NZ_JBHUFV010000056.1"/>
</dbReference>
<keyword evidence="2 4" id="KW-0808">Transferase</keyword>
<reference evidence="5" key="1">
    <citation type="journal article" date="2019" name="Int. J. Syst. Evol. Microbiol.">
        <title>The Global Catalogue of Microorganisms (GCM) 10K type strain sequencing project: providing services to taxonomists for standard genome sequencing and annotation.</title>
        <authorList>
            <consortium name="The Broad Institute Genomics Platform"/>
            <consortium name="The Broad Institute Genome Sequencing Center for Infectious Disease"/>
            <person name="Wu L."/>
            <person name="Ma J."/>
        </authorList>
    </citation>
    <scope>NUCLEOTIDE SEQUENCE [LARGE SCALE GENOMIC DNA]</scope>
    <source>
        <strain evidence="5">ICMP 6774ER</strain>
    </source>
</reference>
<evidence type="ECO:0000259" key="3">
    <source>
        <dbReference type="Pfam" id="PF13649"/>
    </source>
</evidence>
<proteinExistence type="predicted"/>
<dbReference type="Pfam" id="PF13649">
    <property type="entry name" value="Methyltransf_25"/>
    <property type="match status" value="1"/>
</dbReference>
<evidence type="ECO:0000313" key="4">
    <source>
        <dbReference type="EMBL" id="MFD1937238.1"/>
    </source>
</evidence>
<dbReference type="CDD" id="cd02440">
    <property type="entry name" value="AdoMet_MTases"/>
    <property type="match status" value="1"/>
</dbReference>
<comment type="caution">
    <text evidence="4">The sequence shown here is derived from an EMBL/GenBank/DDBJ whole genome shotgun (WGS) entry which is preliminary data.</text>
</comment>
<keyword evidence="5" id="KW-1185">Reference proteome</keyword>
<dbReference type="EMBL" id="JBHUFV010000056">
    <property type="protein sequence ID" value="MFD1937238.1"/>
    <property type="molecule type" value="Genomic_DNA"/>
</dbReference>
<gene>
    <name evidence="4" type="ORF">ACFSKW_37795</name>
</gene>
<evidence type="ECO:0000313" key="5">
    <source>
        <dbReference type="Proteomes" id="UP001597368"/>
    </source>
</evidence>
<dbReference type="PANTHER" id="PTHR43861">
    <property type="entry name" value="TRANS-ACONITATE 2-METHYLTRANSFERASE-RELATED"/>
    <property type="match status" value="1"/>
</dbReference>
<dbReference type="Gene3D" id="3.40.50.150">
    <property type="entry name" value="Vaccinia Virus protein VP39"/>
    <property type="match status" value="1"/>
</dbReference>
<sequence>MIGPDFLHTTRSAYDSMAVQYAEFVSGQLERDPLDRSMLGVFAELVQDSGAGPVADLGCGPGHVTAHLHALGLTAFGVDVSPEMIGLARQAYPDLRFAEGSMSALDLPDGTLGGILARYSIIHTPPERLPEVFAEFHRVLTPGGHLLLSFQAHDVPSELAEAFDHTVSLAYRWSPDRVTDLLRESGIVEVARLVIAAEQDERRGFPQAHLLARKAADTTRP</sequence>
<name>A0ABW4T5G2_9ACTN</name>
<dbReference type="InterPro" id="IPR029063">
    <property type="entry name" value="SAM-dependent_MTases_sf"/>
</dbReference>
<dbReference type="SUPFAM" id="SSF53335">
    <property type="entry name" value="S-adenosyl-L-methionine-dependent methyltransferases"/>
    <property type="match status" value="1"/>
</dbReference>
<accession>A0ABW4T5G2</accession>
<dbReference type="EC" id="2.1.-.-" evidence="4"/>
<dbReference type="GO" id="GO:0008168">
    <property type="term" value="F:methyltransferase activity"/>
    <property type="evidence" value="ECO:0007669"/>
    <property type="project" value="UniProtKB-KW"/>
</dbReference>
<dbReference type="InterPro" id="IPR041698">
    <property type="entry name" value="Methyltransf_25"/>
</dbReference>
<dbReference type="PANTHER" id="PTHR43861:SF1">
    <property type="entry name" value="TRANS-ACONITATE 2-METHYLTRANSFERASE"/>
    <property type="match status" value="1"/>
</dbReference>
<feature type="domain" description="Methyltransferase" evidence="3">
    <location>
        <begin position="54"/>
        <end position="144"/>
    </location>
</feature>
<evidence type="ECO:0000256" key="2">
    <source>
        <dbReference type="ARBA" id="ARBA00022679"/>
    </source>
</evidence>
<evidence type="ECO:0000256" key="1">
    <source>
        <dbReference type="ARBA" id="ARBA00022603"/>
    </source>
</evidence>
<dbReference type="GO" id="GO:0032259">
    <property type="term" value="P:methylation"/>
    <property type="evidence" value="ECO:0007669"/>
    <property type="project" value="UniProtKB-KW"/>
</dbReference>
<organism evidence="4 5">
    <name type="scientific">Nonomuraea mangrovi</name>
    <dbReference type="NCBI Taxonomy" id="2316207"/>
    <lineage>
        <taxon>Bacteria</taxon>
        <taxon>Bacillati</taxon>
        <taxon>Actinomycetota</taxon>
        <taxon>Actinomycetes</taxon>
        <taxon>Streptosporangiales</taxon>
        <taxon>Streptosporangiaceae</taxon>
        <taxon>Nonomuraea</taxon>
    </lineage>
</organism>
<keyword evidence="1 4" id="KW-0489">Methyltransferase</keyword>
<protein>
    <submittedName>
        <fullName evidence="4">Class I SAM-dependent methyltransferase</fullName>
        <ecNumber evidence="4">2.1.-.-</ecNumber>
    </submittedName>
</protein>
<dbReference type="Proteomes" id="UP001597368">
    <property type="component" value="Unassembled WGS sequence"/>
</dbReference>